<dbReference type="STRING" id="1064592.G0VJ42"/>
<dbReference type="eggNOG" id="KOG4061">
    <property type="taxonomic scope" value="Eukaryota"/>
</dbReference>
<feature type="binding site" evidence="8">
    <location>
        <position position="94"/>
    </location>
    <ligand>
        <name>Fe cation</name>
        <dbReference type="ChEBI" id="CHEBI:24875"/>
        <label>1</label>
    </ligand>
</feature>
<evidence type="ECO:0000256" key="8">
    <source>
        <dbReference type="HAMAP-Rule" id="MF_03194"/>
    </source>
</evidence>
<dbReference type="Proteomes" id="UP000001640">
    <property type="component" value="Chromosome 8"/>
</dbReference>
<feature type="binding site" evidence="8">
    <location>
        <position position="126"/>
    </location>
    <ligand>
        <name>Fe cation</name>
        <dbReference type="ChEBI" id="CHEBI:24875"/>
        <label>2</label>
    </ligand>
</feature>
<dbReference type="HOGENOM" id="CLU_071892_0_0_1"/>
<accession>G0VJ42</accession>
<evidence type="ECO:0000256" key="6">
    <source>
        <dbReference type="ARBA" id="ARBA00023033"/>
    </source>
</evidence>
<keyword evidence="8" id="KW-0496">Mitochondrion</keyword>
<name>G0VJ42_NAUCA</name>
<keyword evidence="5 8" id="KW-0408">Iron</keyword>
<dbReference type="GO" id="GO:0031314">
    <property type="term" value="C:extrinsic component of mitochondrial inner membrane"/>
    <property type="evidence" value="ECO:0007669"/>
    <property type="project" value="UniProtKB-UniRule"/>
</dbReference>
<dbReference type="OrthoDB" id="275371at2759"/>
<feature type="binding site" evidence="8">
    <location>
        <position position="228"/>
    </location>
    <ligand>
        <name>Fe cation</name>
        <dbReference type="ChEBI" id="CHEBI:24875"/>
        <label>2</label>
    </ligand>
</feature>
<feature type="binding site" evidence="8">
    <location>
        <position position="178"/>
    </location>
    <ligand>
        <name>Fe cation</name>
        <dbReference type="ChEBI" id="CHEBI:24875"/>
        <label>2</label>
    </ligand>
</feature>
<feature type="binding site" evidence="8">
    <location>
        <position position="225"/>
    </location>
    <ligand>
        <name>Fe cation</name>
        <dbReference type="ChEBI" id="CHEBI:24875"/>
        <label>2</label>
    </ligand>
</feature>
<evidence type="ECO:0000256" key="7">
    <source>
        <dbReference type="ARBA" id="ARBA00023136"/>
    </source>
</evidence>
<comment type="similarity">
    <text evidence="8">Belongs to the COQ7 family.</text>
</comment>
<evidence type="ECO:0000313" key="9">
    <source>
        <dbReference type="EMBL" id="CCC71521.1"/>
    </source>
</evidence>
<keyword evidence="6 8" id="KW-0503">Monooxygenase</keyword>
<feature type="binding site" evidence="8">
    <location>
        <position position="129"/>
    </location>
    <ligand>
        <name>Fe cation</name>
        <dbReference type="ChEBI" id="CHEBI:24875"/>
        <label>1</label>
    </ligand>
</feature>
<comment type="subunit">
    <text evidence="8">Component of a multi-subunit COQ enzyme complex, composed of at least COQ3, COQ4, COQ5, COQ6, COQ7 and COQ9.</text>
</comment>
<keyword evidence="4 8" id="KW-0560">Oxidoreductase</keyword>
<dbReference type="PANTHER" id="PTHR11237:SF4">
    <property type="entry name" value="5-DEMETHOXYUBIQUINONE HYDROXYLASE, MITOCHONDRIAL"/>
    <property type="match status" value="1"/>
</dbReference>
<evidence type="ECO:0000256" key="5">
    <source>
        <dbReference type="ARBA" id="ARBA00023004"/>
    </source>
</evidence>
<organism evidence="9 10">
    <name type="scientific">Naumovozyma castellii</name>
    <name type="common">Yeast</name>
    <name type="synonym">Saccharomyces castellii</name>
    <dbReference type="NCBI Taxonomy" id="27288"/>
    <lineage>
        <taxon>Eukaryota</taxon>
        <taxon>Fungi</taxon>
        <taxon>Dikarya</taxon>
        <taxon>Ascomycota</taxon>
        <taxon>Saccharomycotina</taxon>
        <taxon>Saccharomycetes</taxon>
        <taxon>Saccharomycetales</taxon>
        <taxon>Saccharomycetaceae</taxon>
        <taxon>Naumovozyma</taxon>
    </lineage>
</organism>
<dbReference type="EC" id="1.14.99.60" evidence="8"/>
<comment type="catalytic activity">
    <reaction evidence="8">
        <text>a 5-methoxy-2-methyl-3-(all-trans-polyprenyl)benzene-1,4-diol + AH2 + O2 = a 3-demethylubiquinol + A + H2O</text>
        <dbReference type="Rhea" id="RHEA:50908"/>
        <dbReference type="Rhea" id="RHEA-COMP:10859"/>
        <dbReference type="Rhea" id="RHEA-COMP:10914"/>
        <dbReference type="ChEBI" id="CHEBI:13193"/>
        <dbReference type="ChEBI" id="CHEBI:15377"/>
        <dbReference type="ChEBI" id="CHEBI:15379"/>
        <dbReference type="ChEBI" id="CHEBI:17499"/>
        <dbReference type="ChEBI" id="CHEBI:84167"/>
        <dbReference type="ChEBI" id="CHEBI:84422"/>
        <dbReference type="EC" id="1.14.99.60"/>
    </reaction>
</comment>
<reference evidence="9 10" key="1">
    <citation type="journal article" date="2011" name="Proc. Natl. Acad. Sci. U.S.A.">
        <title>Evolutionary erosion of yeast sex chromosomes by mating-type switching accidents.</title>
        <authorList>
            <person name="Gordon J.L."/>
            <person name="Armisen D."/>
            <person name="Proux-Wera E."/>
            <person name="Oheigeartaigh S.S."/>
            <person name="Byrne K.P."/>
            <person name="Wolfe K.H."/>
        </authorList>
    </citation>
    <scope>NUCLEOTIDE SEQUENCE [LARGE SCALE GENOMIC DNA]</scope>
    <source>
        <strain evidence="10">ATCC 76901 / BCRC 22586 / CBS 4309 / NBRC 1992 / NRRL Y-12630</strain>
    </source>
</reference>
<dbReference type="GO" id="GO:0160224">
    <property type="term" value="F:3-demethoxyubiquinone 3-hydroxylase (NADH) activity"/>
    <property type="evidence" value="ECO:0007669"/>
    <property type="project" value="EnsemblFungi"/>
</dbReference>
<evidence type="ECO:0000256" key="4">
    <source>
        <dbReference type="ARBA" id="ARBA00023002"/>
    </source>
</evidence>
<dbReference type="GO" id="GO:0046872">
    <property type="term" value="F:metal ion binding"/>
    <property type="evidence" value="ECO:0007669"/>
    <property type="project" value="UniProtKB-KW"/>
</dbReference>
<evidence type="ECO:0000256" key="1">
    <source>
        <dbReference type="ARBA" id="ARBA00004749"/>
    </source>
</evidence>
<feature type="binding site" evidence="8">
    <location>
        <position position="225"/>
    </location>
    <ligand>
        <name>Fe cation</name>
        <dbReference type="ChEBI" id="CHEBI:24875"/>
        <label>1</label>
    </ligand>
</feature>
<dbReference type="AlphaFoldDB" id="G0VJ42"/>
<keyword evidence="2 8" id="KW-0831">Ubiquinone biosynthesis</keyword>
<dbReference type="InParanoid" id="G0VJ42"/>
<dbReference type="EMBL" id="HE576759">
    <property type="protein sequence ID" value="CCC71521.1"/>
    <property type="molecule type" value="Genomic_DNA"/>
</dbReference>
<dbReference type="InterPro" id="IPR009078">
    <property type="entry name" value="Ferritin-like_SF"/>
</dbReference>
<comment type="pathway">
    <text evidence="1 8">Cofactor biosynthesis; ubiquinone biosynthesis.</text>
</comment>
<dbReference type="SUPFAM" id="SSF47240">
    <property type="entry name" value="Ferritin-like"/>
    <property type="match status" value="1"/>
</dbReference>
<comment type="subcellular location">
    <subcellularLocation>
        <location evidence="8">Mitochondrion inner membrane</location>
        <topology evidence="8">Peripheral membrane protein</topology>
        <orientation evidence="8">Matrix side</orientation>
    </subcellularLocation>
</comment>
<dbReference type="RefSeq" id="XP_003677868.1">
    <property type="nucleotide sequence ID" value="XM_003677820.1"/>
</dbReference>
<keyword evidence="7 8" id="KW-0472">Membrane</keyword>
<dbReference type="UniPathway" id="UPA00232"/>
<dbReference type="GeneID" id="96905198"/>
<dbReference type="Pfam" id="PF03232">
    <property type="entry name" value="COQ7"/>
    <property type="match status" value="1"/>
</dbReference>
<dbReference type="CDD" id="cd01042">
    <property type="entry name" value="DMQH"/>
    <property type="match status" value="1"/>
</dbReference>
<keyword evidence="8" id="KW-0999">Mitochondrion inner membrane</keyword>
<proteinExistence type="inferred from homology"/>
<dbReference type="PANTHER" id="PTHR11237">
    <property type="entry name" value="COENZYME Q10 BIOSYNTHESIS PROTEIN 7"/>
    <property type="match status" value="1"/>
</dbReference>
<evidence type="ECO:0000256" key="2">
    <source>
        <dbReference type="ARBA" id="ARBA00022688"/>
    </source>
</evidence>
<dbReference type="FunCoup" id="G0VJ42">
    <property type="interactions" value="393"/>
</dbReference>
<dbReference type="GO" id="GO:0006744">
    <property type="term" value="P:ubiquinone biosynthetic process"/>
    <property type="evidence" value="ECO:0007669"/>
    <property type="project" value="UniProtKB-UniRule"/>
</dbReference>
<gene>
    <name evidence="9" type="primary">NCAS0H02110</name>
    <name evidence="8" type="synonym">COQ7</name>
    <name evidence="9" type="ordered locus">NCAS_0H02110</name>
</gene>
<feature type="binding site" evidence="8">
    <location>
        <position position="126"/>
    </location>
    <ligand>
        <name>Fe cation</name>
        <dbReference type="ChEBI" id="CHEBI:24875"/>
        <label>1</label>
    </ligand>
</feature>
<evidence type="ECO:0000313" key="10">
    <source>
        <dbReference type="Proteomes" id="UP000001640"/>
    </source>
</evidence>
<reference key="2">
    <citation type="submission" date="2011-08" db="EMBL/GenBank/DDBJ databases">
        <title>Genome sequence of Naumovozyma castellii.</title>
        <authorList>
            <person name="Gordon J.L."/>
            <person name="Armisen D."/>
            <person name="Proux-Wera E."/>
            <person name="OhEigeartaigh S.S."/>
            <person name="Byrne K.P."/>
            <person name="Wolfe K.H."/>
        </authorList>
    </citation>
    <scope>NUCLEOTIDE SEQUENCE</scope>
    <source>
        <strain>Type strain:CBS 4309</strain>
    </source>
</reference>
<dbReference type="KEGG" id="ncs:NCAS_0H02110"/>
<comment type="cofactor">
    <cofactor evidence="8">
        <name>Fe cation</name>
        <dbReference type="ChEBI" id="CHEBI:24875"/>
    </cofactor>
    <text evidence="8">Binds 2 iron ions per subunit.</text>
</comment>
<dbReference type="GO" id="GO:0008682">
    <property type="term" value="F:3-demethoxyubiquinol 3-hydroxylase activity"/>
    <property type="evidence" value="ECO:0007669"/>
    <property type="project" value="UniProtKB-EC"/>
</dbReference>
<comment type="function">
    <text evidence="8">Catalyzes the hydroxylation of 2-polyprenyl-3-methyl-6-methoxy-1,4-benzoquinol (DMQH2) during ubiquinone biosynthesis. Has also a structural role in the COQ enzyme complex, stabilizing other COQ polypeptides.</text>
</comment>
<sequence length="264" mass="29692">MTAELQQPKGNHRYQEPSQARMLKIPYNSTLSSGIRSFSVLSGLRATTIEPSNTNHPKSQSHLKNDEPTVKHANLSNAQKAYLDRAIRVDQAGELGANYIYAGQMFVLLRKHPHLKPILTHMWEQEVHHHNTFNALQLKNRVRPSLLTPFWKVGAIAMGVTTAAISPEAAMACTEAVETVIGGHYNEQLRVLTNQFELDKTDGTRGVPKEVRKLINTIKEFRDQELEHLDTAIKNDSKEAVPYKIITEGIKGICRIAVWSAERI</sequence>
<keyword evidence="10" id="KW-1185">Reference proteome</keyword>
<evidence type="ECO:0000256" key="3">
    <source>
        <dbReference type="ARBA" id="ARBA00022723"/>
    </source>
</evidence>
<keyword evidence="3 8" id="KW-0479">Metal-binding</keyword>
<dbReference type="OMA" id="WSTAVMG"/>
<dbReference type="HAMAP" id="MF_01658">
    <property type="entry name" value="COQ7"/>
    <property type="match status" value="1"/>
</dbReference>
<dbReference type="InterPro" id="IPR011566">
    <property type="entry name" value="Ubq_synth_Coq7"/>
</dbReference>
<protein>
    <recommendedName>
        <fullName evidence="8">5-demethoxyubiquinone hydroxylase, mitochondrial</fullName>
        <shortName evidence="8">DMQ hydroxylase</shortName>
        <ecNumber evidence="8">1.14.99.60</ecNumber>
    </recommendedName>
    <alternativeName>
        <fullName evidence="8">Ubiquinone biosynthesis monooxygenase COQ7</fullName>
    </alternativeName>
</protein>